<organism evidence="8 9">
    <name type="scientific">Septoria linicola</name>
    <dbReference type="NCBI Taxonomy" id="215465"/>
    <lineage>
        <taxon>Eukaryota</taxon>
        <taxon>Fungi</taxon>
        <taxon>Dikarya</taxon>
        <taxon>Ascomycota</taxon>
        <taxon>Pezizomycotina</taxon>
        <taxon>Dothideomycetes</taxon>
        <taxon>Dothideomycetidae</taxon>
        <taxon>Mycosphaerellales</taxon>
        <taxon>Mycosphaerellaceae</taxon>
        <taxon>Septoria</taxon>
    </lineage>
</organism>
<dbReference type="PANTHER" id="PTHR24376">
    <property type="entry name" value="ZINC FINGER PROTEIN"/>
    <property type="match status" value="1"/>
</dbReference>
<dbReference type="PANTHER" id="PTHR24376:SF235">
    <property type="entry name" value="C2H2-TYPE DOMAIN-CONTAINING PROTEIN"/>
    <property type="match status" value="1"/>
</dbReference>
<evidence type="ECO:0000256" key="3">
    <source>
        <dbReference type="ARBA" id="ARBA00022737"/>
    </source>
</evidence>
<dbReference type="EMBL" id="CP099419">
    <property type="protein sequence ID" value="USW49728.1"/>
    <property type="molecule type" value="Genomic_DNA"/>
</dbReference>
<name>A0A9Q9EHX0_9PEZI</name>
<evidence type="ECO:0000256" key="1">
    <source>
        <dbReference type="ARBA" id="ARBA00004123"/>
    </source>
</evidence>
<dbReference type="PROSITE" id="PS00028">
    <property type="entry name" value="ZINC_FINGER_C2H2_1"/>
    <property type="match status" value="1"/>
</dbReference>
<keyword evidence="4" id="KW-0863">Zinc-finger</keyword>
<evidence type="ECO:0000259" key="7">
    <source>
        <dbReference type="PROSITE" id="PS00028"/>
    </source>
</evidence>
<protein>
    <submittedName>
        <fullName evidence="8">Zinc finger C2H2-type</fullName>
    </submittedName>
</protein>
<proteinExistence type="predicted"/>
<keyword evidence="6" id="KW-0539">Nucleus</keyword>
<evidence type="ECO:0000256" key="6">
    <source>
        <dbReference type="ARBA" id="ARBA00023242"/>
    </source>
</evidence>
<dbReference type="AlphaFoldDB" id="A0A9Q9EHX0"/>
<keyword evidence="5" id="KW-0862">Zinc</keyword>
<sequence>MSDTSEEPPRGERGVPCTYSSCQHRFPSVKAMQAHKVDDPEHFYCKKCDVDCDDWESLTKHKVDKMAPFVEGRKRVRDEKPIHIVCEFCGESFKSFDGRKLHRARYHPADQDIDCPGCQKKFIRATHMIDHLERGECKNIASWMLYASINHKYIVNQVMEAPDQFQSALTTFQPVSENFDLRQREVTDGEETADQEDGGVTLLDREDGAGMGGYAPIEPTRDLIDLHPQRNISPQESFPTPPTAQKDITDGFKAITLGEASRKGAQTSNAWAKKNASAALFPYAEPTPRAGDWKAIEQDLSTQKSGNLMATHFWNPDDPNYSVDRFFNHVIQAYECPIPVCEQDTTSYKTLEELQQHIRDMHYIRMFRCEVCFKRFNKVAALMSHVEHTMKCRVKESKNFEKFIAQVTGGFLTAESVSQPKVFKFDKSVIKAGENTVGVQKMKYSGALPN</sequence>
<accession>A0A9Q9EHX0</accession>
<dbReference type="Gene3D" id="3.30.160.60">
    <property type="entry name" value="Classic Zinc Finger"/>
    <property type="match status" value="2"/>
</dbReference>
<dbReference type="GO" id="GO:0000978">
    <property type="term" value="F:RNA polymerase II cis-regulatory region sequence-specific DNA binding"/>
    <property type="evidence" value="ECO:0007669"/>
    <property type="project" value="TreeGrafter"/>
</dbReference>
<evidence type="ECO:0000256" key="2">
    <source>
        <dbReference type="ARBA" id="ARBA00022723"/>
    </source>
</evidence>
<dbReference type="GO" id="GO:0001228">
    <property type="term" value="F:DNA-binding transcription activator activity, RNA polymerase II-specific"/>
    <property type="evidence" value="ECO:0007669"/>
    <property type="project" value="TreeGrafter"/>
</dbReference>
<dbReference type="GO" id="GO:0008270">
    <property type="term" value="F:zinc ion binding"/>
    <property type="evidence" value="ECO:0007669"/>
    <property type="project" value="UniProtKB-KW"/>
</dbReference>
<dbReference type="Proteomes" id="UP001056384">
    <property type="component" value="Chromosome 2"/>
</dbReference>
<dbReference type="OrthoDB" id="8117402at2759"/>
<dbReference type="GO" id="GO:0005634">
    <property type="term" value="C:nucleus"/>
    <property type="evidence" value="ECO:0007669"/>
    <property type="project" value="UniProtKB-SubCell"/>
</dbReference>
<keyword evidence="2" id="KW-0479">Metal-binding</keyword>
<evidence type="ECO:0000256" key="4">
    <source>
        <dbReference type="ARBA" id="ARBA00022771"/>
    </source>
</evidence>
<comment type="subcellular location">
    <subcellularLocation>
        <location evidence="1">Nucleus</location>
    </subcellularLocation>
</comment>
<evidence type="ECO:0000256" key="5">
    <source>
        <dbReference type="ARBA" id="ARBA00022833"/>
    </source>
</evidence>
<keyword evidence="3" id="KW-0677">Repeat</keyword>
<dbReference type="SMART" id="SM00355">
    <property type="entry name" value="ZnF_C2H2"/>
    <property type="match status" value="6"/>
</dbReference>
<dbReference type="InterPro" id="IPR013087">
    <property type="entry name" value="Znf_C2H2_type"/>
</dbReference>
<gene>
    <name evidence="8" type="ORF">Slin15195_G030470</name>
</gene>
<keyword evidence="9" id="KW-1185">Reference proteome</keyword>
<evidence type="ECO:0000313" key="9">
    <source>
        <dbReference type="Proteomes" id="UP001056384"/>
    </source>
</evidence>
<reference evidence="8" key="1">
    <citation type="submission" date="2022-06" db="EMBL/GenBank/DDBJ databases">
        <title>Complete genome sequences of two strains of the flax pathogen Septoria linicola.</title>
        <authorList>
            <person name="Lapalu N."/>
            <person name="Simon A."/>
            <person name="Demenou B."/>
            <person name="Paumier D."/>
            <person name="Guillot M.-P."/>
            <person name="Gout L."/>
            <person name="Valade R."/>
        </authorList>
    </citation>
    <scope>NUCLEOTIDE SEQUENCE</scope>
    <source>
        <strain evidence="8">SE15195</strain>
    </source>
</reference>
<evidence type="ECO:0000313" key="8">
    <source>
        <dbReference type="EMBL" id="USW49728.1"/>
    </source>
</evidence>
<feature type="domain" description="C2H2-type" evidence="7">
    <location>
        <begin position="86"/>
        <end position="107"/>
    </location>
</feature>